<evidence type="ECO:0000256" key="6">
    <source>
        <dbReference type="SAM" id="Phobius"/>
    </source>
</evidence>
<sequence length="1032" mass="116237">MKGKVTLNNTWIIDTGASDHMTNDPSLVKNLRRSPQDIVSTADGTPTPVTGEGSIALSDTLTLESVLVVPSLAYNLLSVGQVILALACIVTFYPSFCVFQDILTRRILGYGVRRGKLYYLDLTETGKKQKHLLGHANHINGVENAKEAVWLWHRRLGHLSFRYLKKLQPQLFSVVSDLDFHCDICELAKSHRISYSPSLNKSPVPFMKIHSDVWGPAKIPSLSGARYFVTFIDDCTRMTWVSILKNKSDVFGMFTEFHKMVATQYQQSIRVFQSDNGGEFVNGPMIEFFRSHGIRHQTSNSYTPQQNGLAERKNRQLMEVVRASLFGMNVPRSYWGEAVKSAAYLINRTPSRVIEFQNPHQKLHTLLTIPSMPNLEPRVFGCTAYVHIPKPQRSKLDPCARKCIFVGYADFQKGYRCYDPLTGTIHVSLDVAFRESEPYYSGGASQSSLQGERGCEGNPRSRSIIDFDVFEDLENLEDRFEGRNSETDNVTAKQSIVNSEIDNATAERSVANSETENVTAEQNATAERSVANSEIENVTAEQSVVNSETEETTFLDSLNQNQDISEAHTQDISPSASPTEDPGQNDPPQVPLNCNESSGLESVEPRKSQRVTKGIPKKQYEPDIKAKAKYPIANFMSNHRISGSHALVVDQLSTVSIPSNVQDALADPKWTKAMNEELEALQKNATWELVPMPVGKKTVGCRWVFTVKLNADGTINRYKARLVAKGYTQRYGIDYEETFAPVAKINTIRILISLAANKDWPLHQFDVKNAFLNGNLEEEVYMDVPPGVKNYLSDVGKVCKLKKSLYGLKQSPRAWFGRFSKSMKAFGYRQSNSDHTLFIKRKSEHMDAVFRILRYLKRAPGKGLLFQKKDELEVVGYTDADWAGDKTDRRSTSGYFTFVGGNLVTWRSKKQKVVARSSAEAEFRGMAHGVCEMLWIRNVLKDLGYKLKKPMDLHCDNTAAIEIAHNPVQHDRTKHVEVDRHFIKENLDRKVIRFPFINSEEQLADVLTKGVSRKVFDSSVDKLGMIDIYAPT</sequence>
<dbReference type="InterPro" id="IPR057670">
    <property type="entry name" value="SH3_retrovirus"/>
</dbReference>
<feature type="region of interest" description="Disordered" evidence="5">
    <location>
        <begin position="480"/>
        <end position="552"/>
    </location>
</feature>
<evidence type="ECO:0000313" key="9">
    <source>
        <dbReference type="Proteomes" id="UP000238479"/>
    </source>
</evidence>
<feature type="region of interest" description="Disordered" evidence="5">
    <location>
        <begin position="441"/>
        <end position="460"/>
    </location>
</feature>
<keyword evidence="6" id="KW-0812">Transmembrane</keyword>
<feature type="region of interest" description="Disordered" evidence="5">
    <location>
        <begin position="568"/>
        <end position="622"/>
    </location>
</feature>
<protein>
    <submittedName>
        <fullName evidence="8">Putative RNA-directed DNA polymerase</fullName>
        <ecNumber evidence="8">2.7.7.49</ecNumber>
    </submittedName>
</protein>
<dbReference type="GO" id="GO:0015074">
    <property type="term" value="P:DNA integration"/>
    <property type="evidence" value="ECO:0007669"/>
    <property type="project" value="InterPro"/>
</dbReference>
<evidence type="ECO:0000256" key="1">
    <source>
        <dbReference type="ARBA" id="ARBA00022670"/>
    </source>
</evidence>
<dbReference type="Pfam" id="PF07727">
    <property type="entry name" value="RVT_2"/>
    <property type="match status" value="1"/>
</dbReference>
<dbReference type="Gramene" id="PRQ27238">
    <property type="protein sequence ID" value="PRQ27238"/>
    <property type="gene ID" value="RchiOBHm_Chr6g0303211"/>
</dbReference>
<dbReference type="EC" id="2.7.7.49" evidence="8"/>
<dbReference type="InterPro" id="IPR012337">
    <property type="entry name" value="RNaseH-like_sf"/>
</dbReference>
<keyword evidence="8" id="KW-0808">Transferase</keyword>
<comment type="caution">
    <text evidence="8">The sequence shown here is derived from an EMBL/GenBank/DDBJ whole genome shotgun (WGS) entry which is preliminary data.</text>
</comment>
<dbReference type="PANTHER" id="PTHR42648">
    <property type="entry name" value="TRANSPOSASE, PUTATIVE-RELATED"/>
    <property type="match status" value="1"/>
</dbReference>
<dbReference type="InterPro" id="IPR054722">
    <property type="entry name" value="PolX-like_BBD"/>
</dbReference>
<dbReference type="Pfam" id="PF13976">
    <property type="entry name" value="gag_pre-integrs"/>
    <property type="match status" value="1"/>
</dbReference>
<dbReference type="Pfam" id="PF22936">
    <property type="entry name" value="Pol_BBD"/>
    <property type="match status" value="1"/>
</dbReference>
<dbReference type="CDD" id="cd09272">
    <property type="entry name" value="RNase_HI_RT_Ty1"/>
    <property type="match status" value="1"/>
</dbReference>
<keyword evidence="4" id="KW-0378">Hydrolase</keyword>
<evidence type="ECO:0000256" key="2">
    <source>
        <dbReference type="ARBA" id="ARBA00022723"/>
    </source>
</evidence>
<dbReference type="PANTHER" id="PTHR42648:SF22">
    <property type="entry name" value="REVERSE TRANSCRIPTASE TY1_COPIA-TYPE DOMAIN-CONTAINING PROTEIN"/>
    <property type="match status" value="1"/>
</dbReference>
<dbReference type="Pfam" id="PF00665">
    <property type="entry name" value="rve"/>
    <property type="match status" value="1"/>
</dbReference>
<name>A0A2P6PZ70_ROSCH</name>
<dbReference type="GO" id="GO:0003964">
    <property type="term" value="F:RNA-directed DNA polymerase activity"/>
    <property type="evidence" value="ECO:0007669"/>
    <property type="project" value="UniProtKB-KW"/>
</dbReference>
<dbReference type="InterPro" id="IPR001584">
    <property type="entry name" value="Integrase_cat-core"/>
</dbReference>
<keyword evidence="9" id="KW-1185">Reference proteome</keyword>
<dbReference type="InterPro" id="IPR025724">
    <property type="entry name" value="GAG-pre-integrase_dom"/>
</dbReference>
<dbReference type="EMBL" id="PDCK01000044">
    <property type="protein sequence ID" value="PRQ27238.1"/>
    <property type="molecule type" value="Genomic_DNA"/>
</dbReference>
<keyword evidence="1" id="KW-0645">Protease</keyword>
<dbReference type="InterPro" id="IPR036397">
    <property type="entry name" value="RNaseH_sf"/>
</dbReference>
<feature type="transmembrane region" description="Helical" evidence="6">
    <location>
        <begin position="72"/>
        <end position="96"/>
    </location>
</feature>
<reference evidence="8 9" key="1">
    <citation type="journal article" date="2018" name="Nat. Genet.">
        <title>The Rosa genome provides new insights in the design of modern roses.</title>
        <authorList>
            <person name="Bendahmane M."/>
        </authorList>
    </citation>
    <scope>NUCLEOTIDE SEQUENCE [LARGE SCALE GENOMIC DNA]</scope>
    <source>
        <strain evidence="9">cv. Old Blush</strain>
    </source>
</reference>
<keyword evidence="6" id="KW-1133">Transmembrane helix</keyword>
<evidence type="ECO:0000256" key="5">
    <source>
        <dbReference type="SAM" id="MobiDB-lite"/>
    </source>
</evidence>
<dbReference type="GO" id="GO:0046872">
    <property type="term" value="F:metal ion binding"/>
    <property type="evidence" value="ECO:0007669"/>
    <property type="project" value="UniProtKB-KW"/>
</dbReference>
<accession>A0A2P6PZ70</accession>
<evidence type="ECO:0000256" key="4">
    <source>
        <dbReference type="ARBA" id="ARBA00022801"/>
    </source>
</evidence>
<evidence type="ECO:0000313" key="8">
    <source>
        <dbReference type="EMBL" id="PRQ27238.1"/>
    </source>
</evidence>
<organism evidence="8 9">
    <name type="scientific">Rosa chinensis</name>
    <name type="common">China rose</name>
    <dbReference type="NCBI Taxonomy" id="74649"/>
    <lineage>
        <taxon>Eukaryota</taxon>
        <taxon>Viridiplantae</taxon>
        <taxon>Streptophyta</taxon>
        <taxon>Embryophyta</taxon>
        <taxon>Tracheophyta</taxon>
        <taxon>Spermatophyta</taxon>
        <taxon>Magnoliopsida</taxon>
        <taxon>eudicotyledons</taxon>
        <taxon>Gunneridae</taxon>
        <taxon>Pentapetalae</taxon>
        <taxon>rosids</taxon>
        <taxon>fabids</taxon>
        <taxon>Rosales</taxon>
        <taxon>Rosaceae</taxon>
        <taxon>Rosoideae</taxon>
        <taxon>Rosoideae incertae sedis</taxon>
        <taxon>Rosa</taxon>
    </lineage>
</organism>
<keyword evidence="2" id="KW-0479">Metal-binding</keyword>
<dbReference type="InterPro" id="IPR013103">
    <property type="entry name" value="RVT_2"/>
</dbReference>
<dbReference type="Proteomes" id="UP000238479">
    <property type="component" value="Chromosome 6"/>
</dbReference>
<feature type="compositionally biased region" description="Polar residues" evidence="5">
    <location>
        <begin position="510"/>
        <end position="547"/>
    </location>
</feature>
<dbReference type="PROSITE" id="PS50994">
    <property type="entry name" value="INTEGRASE"/>
    <property type="match status" value="1"/>
</dbReference>
<keyword evidence="8" id="KW-0695">RNA-directed DNA polymerase</keyword>
<dbReference type="Pfam" id="PF25597">
    <property type="entry name" value="SH3_retrovirus"/>
    <property type="match status" value="1"/>
</dbReference>
<dbReference type="Gene3D" id="3.30.420.10">
    <property type="entry name" value="Ribonuclease H-like superfamily/Ribonuclease H"/>
    <property type="match status" value="1"/>
</dbReference>
<gene>
    <name evidence="8" type="ORF">RchiOBHm_Chr6g0303211</name>
</gene>
<evidence type="ECO:0000259" key="7">
    <source>
        <dbReference type="PROSITE" id="PS50994"/>
    </source>
</evidence>
<dbReference type="GO" id="GO:0006508">
    <property type="term" value="P:proteolysis"/>
    <property type="evidence" value="ECO:0007669"/>
    <property type="project" value="UniProtKB-KW"/>
</dbReference>
<dbReference type="STRING" id="74649.A0A2P6PZ70"/>
<evidence type="ECO:0000256" key="3">
    <source>
        <dbReference type="ARBA" id="ARBA00022750"/>
    </source>
</evidence>
<keyword evidence="8" id="KW-0548">Nucleotidyltransferase</keyword>
<feature type="domain" description="Integrase catalytic" evidence="7">
    <location>
        <begin position="201"/>
        <end position="367"/>
    </location>
</feature>
<dbReference type="SUPFAM" id="SSF53098">
    <property type="entry name" value="Ribonuclease H-like"/>
    <property type="match status" value="1"/>
</dbReference>
<dbReference type="GO" id="GO:0004190">
    <property type="term" value="F:aspartic-type endopeptidase activity"/>
    <property type="evidence" value="ECO:0007669"/>
    <property type="project" value="UniProtKB-KW"/>
</dbReference>
<keyword evidence="3" id="KW-0064">Aspartyl protease</keyword>
<dbReference type="InterPro" id="IPR043502">
    <property type="entry name" value="DNA/RNA_pol_sf"/>
</dbReference>
<dbReference type="GO" id="GO:0003676">
    <property type="term" value="F:nucleic acid binding"/>
    <property type="evidence" value="ECO:0007669"/>
    <property type="project" value="InterPro"/>
</dbReference>
<keyword evidence="6" id="KW-0472">Membrane</keyword>
<proteinExistence type="predicted"/>
<feature type="compositionally biased region" description="Polar residues" evidence="5">
    <location>
        <begin position="487"/>
        <end position="502"/>
    </location>
</feature>
<dbReference type="AlphaFoldDB" id="A0A2P6PZ70"/>
<dbReference type="InterPro" id="IPR039537">
    <property type="entry name" value="Retrotran_Ty1/copia-like"/>
</dbReference>
<dbReference type="SUPFAM" id="SSF56672">
    <property type="entry name" value="DNA/RNA polymerases"/>
    <property type="match status" value="1"/>
</dbReference>